<organism evidence="1 2">
    <name type="scientific">Phycomyces blakesleeanus (strain ATCC 8743b / DSM 1359 / FGSC 10004 / NBRC 33097 / NRRL 1555)</name>
    <dbReference type="NCBI Taxonomy" id="763407"/>
    <lineage>
        <taxon>Eukaryota</taxon>
        <taxon>Fungi</taxon>
        <taxon>Fungi incertae sedis</taxon>
        <taxon>Mucoromycota</taxon>
        <taxon>Mucoromycotina</taxon>
        <taxon>Mucoromycetes</taxon>
        <taxon>Mucorales</taxon>
        <taxon>Phycomycetaceae</taxon>
        <taxon>Phycomyces</taxon>
    </lineage>
</organism>
<reference evidence="2" key="1">
    <citation type="submission" date="2015-06" db="EMBL/GenBank/DDBJ databases">
        <title>Expansion of signal transduction pathways in fungi by whole-genome duplication.</title>
        <authorList>
            <consortium name="DOE Joint Genome Institute"/>
            <person name="Corrochano L.M."/>
            <person name="Kuo A."/>
            <person name="Marcet-Houben M."/>
            <person name="Polaino S."/>
            <person name="Salamov A."/>
            <person name="Villalobos J.M."/>
            <person name="Alvarez M.I."/>
            <person name="Avalos J."/>
            <person name="Benito E.P."/>
            <person name="Benoit I."/>
            <person name="Burger G."/>
            <person name="Camino L.P."/>
            <person name="Canovas D."/>
            <person name="Cerda-Olmedo E."/>
            <person name="Cheng J.-F."/>
            <person name="Dominguez A."/>
            <person name="Elias M."/>
            <person name="Eslava A.P."/>
            <person name="Glaser F."/>
            <person name="Grimwood J."/>
            <person name="Gutierrez G."/>
            <person name="Heitman J."/>
            <person name="Henrissat B."/>
            <person name="Iturriaga E.A."/>
            <person name="Lang B.F."/>
            <person name="Lavin J.L."/>
            <person name="Lee S."/>
            <person name="Li W."/>
            <person name="Lindquist E."/>
            <person name="Lopez-Garcia S."/>
            <person name="Luque E.M."/>
            <person name="Marcos A.T."/>
            <person name="Martin J."/>
            <person name="McCluskey K."/>
            <person name="Medina H.R."/>
            <person name="Miralles-Duran A."/>
            <person name="Miyazaki A."/>
            <person name="Munoz-Torres E."/>
            <person name="Oguiza J.A."/>
            <person name="Ohm R."/>
            <person name="Olmedo M."/>
            <person name="Orejas M."/>
            <person name="Ortiz-Castellanos L."/>
            <person name="Pisabarro A.G."/>
            <person name="Rodriguez-Romero J."/>
            <person name="Ruiz-Herrera J."/>
            <person name="Ruiz-Vazquez R."/>
            <person name="Sanz C."/>
            <person name="Schackwitz W."/>
            <person name="Schmutz J."/>
            <person name="Shahriari M."/>
            <person name="Shelest E."/>
            <person name="Silva-Franco F."/>
            <person name="Soanes D."/>
            <person name="Syed K."/>
            <person name="Tagua V.G."/>
            <person name="Talbot N.J."/>
            <person name="Thon M."/>
            <person name="De vries R.P."/>
            <person name="Wiebenga A."/>
            <person name="Yadav J.S."/>
            <person name="Braun E.L."/>
            <person name="Baker S."/>
            <person name="Garre V."/>
            <person name="Horwitz B."/>
            <person name="Torres-Martinez S."/>
            <person name="Idnurm A."/>
            <person name="Herrera-Estrella A."/>
            <person name="Gabaldon T."/>
            <person name="Grigoriev I.V."/>
        </authorList>
    </citation>
    <scope>NUCLEOTIDE SEQUENCE [LARGE SCALE GENOMIC DNA]</scope>
    <source>
        <strain evidence="2">NRRL 1555(-)</strain>
    </source>
</reference>
<dbReference type="AlphaFoldDB" id="A0A162PSV5"/>
<keyword evidence="2" id="KW-1185">Reference proteome</keyword>
<evidence type="ECO:0000313" key="2">
    <source>
        <dbReference type="Proteomes" id="UP000077315"/>
    </source>
</evidence>
<proteinExistence type="predicted"/>
<dbReference type="InParanoid" id="A0A162PSV5"/>
<name>A0A162PSV5_PHYB8</name>
<evidence type="ECO:0000313" key="1">
    <source>
        <dbReference type="EMBL" id="OAD73566.1"/>
    </source>
</evidence>
<dbReference type="GeneID" id="29002093"/>
<gene>
    <name evidence="1" type="ORF">PHYBLDRAFT_63814</name>
</gene>
<dbReference type="RefSeq" id="XP_018291606.1">
    <property type="nucleotide sequence ID" value="XM_018441187.1"/>
</dbReference>
<dbReference type="EMBL" id="KV440981">
    <property type="protein sequence ID" value="OAD73566.1"/>
    <property type="molecule type" value="Genomic_DNA"/>
</dbReference>
<dbReference type="VEuPathDB" id="FungiDB:PHYBLDRAFT_63814"/>
<accession>A0A162PSV5</accession>
<protein>
    <submittedName>
        <fullName evidence="1">Uncharacterized protein</fullName>
    </submittedName>
</protein>
<dbReference type="Proteomes" id="UP000077315">
    <property type="component" value="Unassembled WGS sequence"/>
</dbReference>
<sequence>MQQVWQKIGVKFASTFTESMQHRHQDVIEAKGGLKGLFVILAEQMYGEDMVSLTNFLGSKIETFLTLKSYRDNVSIITGLDNHGYLYGARYISLILHGGKYRALKNTIYLLYESGIIIQCREQGHNLWSDKIKMSSPAKKYRDPLGSLDPLGSALRVKRFRNYKYFIKNSFIA</sequence>